<dbReference type="Proteomes" id="UP000673975">
    <property type="component" value="Unassembled WGS sequence"/>
</dbReference>
<dbReference type="InterPro" id="IPR007627">
    <property type="entry name" value="RNA_pol_sigma70_r2"/>
</dbReference>
<sequence>MARGDSDKLFTRIRNDDAEAFRMLFDQWYASLCQHAITFVRDKQCAEDIVQDLFITLWNNRKSISITVSVRSYLFRSTRNRSLNYLRDNRRFNLDRLDLEDDMPGDETEPELEADEHDQAMRSLHGLALQAIRELPERCRLIFNMSRNTELTNKEIAQKLGLSEKTVENQITIALKKLRMNLGPHLDKILIITCSVLLHLFQFV</sequence>
<evidence type="ECO:0000259" key="6">
    <source>
        <dbReference type="Pfam" id="PF08281"/>
    </source>
</evidence>
<comment type="caution">
    <text evidence="7">The sequence shown here is derived from an EMBL/GenBank/DDBJ whole genome shotgun (WGS) entry which is preliminary data.</text>
</comment>
<name>A0A8J7UVM1_9BACT</name>
<dbReference type="NCBIfam" id="TIGR02937">
    <property type="entry name" value="sigma70-ECF"/>
    <property type="match status" value="1"/>
</dbReference>
<feature type="domain" description="RNA polymerase sigma factor 70 region 4 type 2" evidence="6">
    <location>
        <begin position="128"/>
        <end position="178"/>
    </location>
</feature>
<dbReference type="Pfam" id="PF04542">
    <property type="entry name" value="Sigma70_r2"/>
    <property type="match status" value="1"/>
</dbReference>
<dbReference type="SUPFAM" id="SSF88946">
    <property type="entry name" value="Sigma2 domain of RNA polymerase sigma factors"/>
    <property type="match status" value="1"/>
</dbReference>
<feature type="domain" description="RNA polymerase sigma-70 region 2" evidence="5">
    <location>
        <begin position="24"/>
        <end position="91"/>
    </location>
</feature>
<evidence type="ECO:0000256" key="1">
    <source>
        <dbReference type="ARBA" id="ARBA00010641"/>
    </source>
</evidence>
<keyword evidence="4" id="KW-0804">Transcription</keyword>
<keyword evidence="8" id="KW-1185">Reference proteome</keyword>
<dbReference type="InterPro" id="IPR036388">
    <property type="entry name" value="WH-like_DNA-bd_sf"/>
</dbReference>
<dbReference type="EMBL" id="JAFIDN010000005">
    <property type="protein sequence ID" value="MBP3192691.1"/>
    <property type="molecule type" value="Genomic_DNA"/>
</dbReference>
<proteinExistence type="inferred from homology"/>
<keyword evidence="2" id="KW-0805">Transcription regulation</keyword>
<gene>
    <name evidence="7" type="ORF">NATSA_08445</name>
</gene>
<dbReference type="InterPro" id="IPR014284">
    <property type="entry name" value="RNA_pol_sigma-70_dom"/>
</dbReference>
<reference evidence="7" key="1">
    <citation type="submission" date="2021-02" db="EMBL/GenBank/DDBJ databases">
        <title>Natronogracilivirga saccharolytica gen. nov. sp. nov. a new anaerobic, haloalkiliphilic carbohydrate-fermenting bacterium from soda lake and proposing of Cyclonatronumiaceae fam. nov. in the phylum Balneolaeota.</title>
        <authorList>
            <person name="Zhilina T.N."/>
            <person name="Sorokin D.Y."/>
            <person name="Zavarzina D.G."/>
            <person name="Toshchakov S.V."/>
            <person name="Kublanov I.V."/>
        </authorList>
    </citation>
    <scope>NUCLEOTIDE SEQUENCE</scope>
    <source>
        <strain evidence="7">Z-1702</strain>
    </source>
</reference>
<dbReference type="InterPro" id="IPR014327">
    <property type="entry name" value="RNA_pol_sigma70_bacteroid"/>
</dbReference>
<accession>A0A8J7UVM1</accession>
<evidence type="ECO:0000256" key="4">
    <source>
        <dbReference type="ARBA" id="ARBA00023163"/>
    </source>
</evidence>
<dbReference type="InterPro" id="IPR039425">
    <property type="entry name" value="RNA_pol_sigma-70-like"/>
</dbReference>
<dbReference type="AlphaFoldDB" id="A0A8J7UVM1"/>
<evidence type="ECO:0000259" key="5">
    <source>
        <dbReference type="Pfam" id="PF04542"/>
    </source>
</evidence>
<dbReference type="Gene3D" id="1.10.10.10">
    <property type="entry name" value="Winged helix-like DNA-binding domain superfamily/Winged helix DNA-binding domain"/>
    <property type="match status" value="1"/>
</dbReference>
<dbReference type="GO" id="GO:0016987">
    <property type="term" value="F:sigma factor activity"/>
    <property type="evidence" value="ECO:0007669"/>
    <property type="project" value="UniProtKB-KW"/>
</dbReference>
<evidence type="ECO:0000256" key="3">
    <source>
        <dbReference type="ARBA" id="ARBA00023082"/>
    </source>
</evidence>
<comment type="similarity">
    <text evidence="1">Belongs to the sigma-70 factor family. ECF subfamily.</text>
</comment>
<dbReference type="PANTHER" id="PTHR43133">
    <property type="entry name" value="RNA POLYMERASE ECF-TYPE SIGMA FACTO"/>
    <property type="match status" value="1"/>
</dbReference>
<dbReference type="NCBIfam" id="TIGR02985">
    <property type="entry name" value="Sig70_bacteroi1"/>
    <property type="match status" value="1"/>
</dbReference>
<dbReference type="InterPro" id="IPR013249">
    <property type="entry name" value="RNA_pol_sigma70_r4_t2"/>
</dbReference>
<dbReference type="GO" id="GO:0003677">
    <property type="term" value="F:DNA binding"/>
    <property type="evidence" value="ECO:0007669"/>
    <property type="project" value="InterPro"/>
</dbReference>
<protein>
    <submittedName>
        <fullName evidence="7">RNA polymerase sigma-70 factor</fullName>
    </submittedName>
</protein>
<dbReference type="PANTHER" id="PTHR43133:SF46">
    <property type="entry name" value="RNA POLYMERASE SIGMA-70 FACTOR ECF SUBFAMILY"/>
    <property type="match status" value="1"/>
</dbReference>
<evidence type="ECO:0000313" key="8">
    <source>
        <dbReference type="Proteomes" id="UP000673975"/>
    </source>
</evidence>
<keyword evidence="3" id="KW-0731">Sigma factor</keyword>
<dbReference type="GO" id="GO:0006352">
    <property type="term" value="P:DNA-templated transcription initiation"/>
    <property type="evidence" value="ECO:0007669"/>
    <property type="project" value="InterPro"/>
</dbReference>
<dbReference type="Gene3D" id="1.10.1740.10">
    <property type="match status" value="1"/>
</dbReference>
<dbReference type="RefSeq" id="WP_210511625.1">
    <property type="nucleotide sequence ID" value="NZ_JAFIDN010000005.1"/>
</dbReference>
<evidence type="ECO:0000256" key="2">
    <source>
        <dbReference type="ARBA" id="ARBA00023015"/>
    </source>
</evidence>
<dbReference type="Pfam" id="PF08281">
    <property type="entry name" value="Sigma70_r4_2"/>
    <property type="match status" value="1"/>
</dbReference>
<dbReference type="InterPro" id="IPR013325">
    <property type="entry name" value="RNA_pol_sigma_r2"/>
</dbReference>
<dbReference type="SUPFAM" id="SSF88659">
    <property type="entry name" value="Sigma3 and sigma4 domains of RNA polymerase sigma factors"/>
    <property type="match status" value="1"/>
</dbReference>
<dbReference type="InterPro" id="IPR013324">
    <property type="entry name" value="RNA_pol_sigma_r3/r4-like"/>
</dbReference>
<organism evidence="7 8">
    <name type="scientific">Natronogracilivirga saccharolytica</name>
    <dbReference type="NCBI Taxonomy" id="2812953"/>
    <lineage>
        <taxon>Bacteria</taxon>
        <taxon>Pseudomonadati</taxon>
        <taxon>Balneolota</taxon>
        <taxon>Balneolia</taxon>
        <taxon>Balneolales</taxon>
        <taxon>Cyclonatronaceae</taxon>
        <taxon>Natronogracilivirga</taxon>
    </lineage>
</organism>
<evidence type="ECO:0000313" key="7">
    <source>
        <dbReference type="EMBL" id="MBP3192691.1"/>
    </source>
</evidence>